<dbReference type="InterPro" id="IPR020471">
    <property type="entry name" value="AKR"/>
</dbReference>
<proteinExistence type="predicted"/>
<keyword evidence="4" id="KW-1185">Reference proteome</keyword>
<evidence type="ECO:0000313" key="4">
    <source>
        <dbReference type="Proteomes" id="UP000037727"/>
    </source>
</evidence>
<dbReference type="Proteomes" id="UP000037727">
    <property type="component" value="Unassembled WGS sequence"/>
</dbReference>
<keyword evidence="1" id="KW-0560">Oxidoreductase</keyword>
<dbReference type="InterPro" id="IPR050523">
    <property type="entry name" value="AKR_Detox_Biosynth"/>
</dbReference>
<dbReference type="Pfam" id="PF00248">
    <property type="entry name" value="Aldo_ket_red"/>
    <property type="match status" value="1"/>
</dbReference>
<sequence>MKYRTLGYSGAYVSPICLGTQQFGRWVDEKGAHEILNVFTEQGGNFLDSADCYPIYLPDGNEGGQVSEIIIGRWLKLYAKRDDFIIATKFSAPMGKGPNSEGLSRKHIVKAVEQSLKRLGTDYIDLYQAHDDYLNVPMEEIHRTLDDLVTRGLVRYIGCSNFPAWRLMKSLGLCAKHNYVSYVTVQGKYNLLDRIEYEREMMDLCQEEKIGMLPYVPLAKGFLTGKYHRYAPKTQSLRADDVSKLYNSDKSWKVLQLIRDIADRNAMSCTKVALAWLLQRPAVISPVVGVNSVEQLKETLGAIDVSLPIEDIAKLNRC</sequence>
<dbReference type="PANTHER" id="PTHR43364:SF4">
    <property type="entry name" value="NAD(P)-LINKED OXIDOREDUCTASE SUPERFAMILY PROTEIN"/>
    <property type="match status" value="1"/>
</dbReference>
<dbReference type="InterPro" id="IPR023210">
    <property type="entry name" value="NADP_OxRdtase_dom"/>
</dbReference>
<accession>A0ABR5K7S2</accession>
<dbReference type="EMBL" id="LJCS01000072">
    <property type="protein sequence ID" value="KOY60655.1"/>
    <property type="molecule type" value="Genomic_DNA"/>
</dbReference>
<evidence type="ECO:0000256" key="1">
    <source>
        <dbReference type="ARBA" id="ARBA00023002"/>
    </source>
</evidence>
<dbReference type="RefSeq" id="WP_054480803.1">
    <property type="nucleotide sequence ID" value="NZ_CAWMRL010000072.1"/>
</dbReference>
<dbReference type="PANTHER" id="PTHR43364">
    <property type="entry name" value="NADH-SPECIFIC METHYLGLYOXAL REDUCTASE-RELATED"/>
    <property type="match status" value="1"/>
</dbReference>
<dbReference type="Gene3D" id="3.20.20.100">
    <property type="entry name" value="NADP-dependent oxidoreductase domain"/>
    <property type="match status" value="1"/>
</dbReference>
<dbReference type="CDD" id="cd19081">
    <property type="entry name" value="AKR_AKR9C1"/>
    <property type="match status" value="1"/>
</dbReference>
<feature type="domain" description="NADP-dependent oxidoreductase" evidence="2">
    <location>
        <begin position="15"/>
        <end position="317"/>
    </location>
</feature>
<dbReference type="InterPro" id="IPR036812">
    <property type="entry name" value="NAD(P)_OxRdtase_dom_sf"/>
</dbReference>
<organism evidence="3 4">
    <name type="scientific">Photorhabdus heterorhabditis</name>
    <dbReference type="NCBI Taxonomy" id="880156"/>
    <lineage>
        <taxon>Bacteria</taxon>
        <taxon>Pseudomonadati</taxon>
        <taxon>Pseudomonadota</taxon>
        <taxon>Gammaproteobacteria</taxon>
        <taxon>Enterobacterales</taxon>
        <taxon>Morganellaceae</taxon>
        <taxon>Photorhabdus</taxon>
    </lineage>
</organism>
<evidence type="ECO:0000259" key="2">
    <source>
        <dbReference type="Pfam" id="PF00248"/>
    </source>
</evidence>
<dbReference type="PRINTS" id="PR00069">
    <property type="entry name" value="ALDKETRDTASE"/>
</dbReference>
<name>A0ABR5K7S2_9GAMM</name>
<comment type="caution">
    <text evidence="3">The sequence shown here is derived from an EMBL/GenBank/DDBJ whole genome shotgun (WGS) entry which is preliminary data.</text>
</comment>
<reference evidence="3 4" key="1">
    <citation type="submission" date="2015-09" db="EMBL/GenBank/DDBJ databases">
        <title>Draft genome sequence and assembly of Photorhabdus sp. VMG, a bacterial symbiont associated with Heterorhabditis zealandica.</title>
        <authorList>
            <person name="Naidoo S."/>
            <person name="Featherston J."/>
            <person name="Mothupi B."/>
            <person name="Gray V.M."/>
        </authorList>
    </citation>
    <scope>NUCLEOTIDE SEQUENCE [LARGE SCALE GENOMIC DNA]</scope>
    <source>
        <strain evidence="3 4">VMG</strain>
    </source>
</reference>
<protein>
    <submittedName>
        <fullName evidence="3">Alcohol dehydrogenase</fullName>
    </submittedName>
</protein>
<gene>
    <name evidence="3" type="ORF">AM629_18185</name>
</gene>
<dbReference type="SUPFAM" id="SSF51430">
    <property type="entry name" value="NAD(P)-linked oxidoreductase"/>
    <property type="match status" value="1"/>
</dbReference>
<evidence type="ECO:0000313" key="3">
    <source>
        <dbReference type="EMBL" id="KOY60655.1"/>
    </source>
</evidence>